<dbReference type="SUPFAM" id="SSF48403">
    <property type="entry name" value="Ankyrin repeat"/>
    <property type="match status" value="1"/>
</dbReference>
<comment type="caution">
    <text evidence="1">The sequence shown here is derived from an EMBL/GenBank/DDBJ whole genome shotgun (WGS) entry which is preliminary data.</text>
</comment>
<keyword evidence="2" id="KW-1185">Reference proteome</keyword>
<organism evidence="1 2">
    <name type="scientific">Thraustotheca clavata</name>
    <dbReference type="NCBI Taxonomy" id="74557"/>
    <lineage>
        <taxon>Eukaryota</taxon>
        <taxon>Sar</taxon>
        <taxon>Stramenopiles</taxon>
        <taxon>Oomycota</taxon>
        <taxon>Saprolegniomycetes</taxon>
        <taxon>Saprolegniales</taxon>
        <taxon>Achlyaceae</taxon>
        <taxon>Thraustotheca</taxon>
    </lineage>
</organism>
<dbReference type="InterPro" id="IPR036770">
    <property type="entry name" value="Ankyrin_rpt-contain_sf"/>
</dbReference>
<dbReference type="Gene3D" id="1.25.40.20">
    <property type="entry name" value="Ankyrin repeat-containing domain"/>
    <property type="match status" value="1"/>
</dbReference>
<dbReference type="PANTHER" id="PTHR46586:SF3">
    <property type="entry name" value="ANKYRIN REPEAT-CONTAINING PROTEIN"/>
    <property type="match status" value="1"/>
</dbReference>
<dbReference type="Proteomes" id="UP000243217">
    <property type="component" value="Unassembled WGS sequence"/>
</dbReference>
<dbReference type="InterPro" id="IPR002110">
    <property type="entry name" value="Ankyrin_rpt"/>
</dbReference>
<accession>A0A1V9ZZE3</accession>
<proteinExistence type="predicted"/>
<dbReference type="AlphaFoldDB" id="A0A1V9ZZE3"/>
<gene>
    <name evidence="1" type="ORF">THRCLA_04314</name>
</gene>
<name>A0A1V9ZZE3_9STRA</name>
<dbReference type="Pfam" id="PF13637">
    <property type="entry name" value="Ank_4"/>
    <property type="match status" value="1"/>
</dbReference>
<dbReference type="PANTHER" id="PTHR46586">
    <property type="entry name" value="ANKYRIN REPEAT-CONTAINING PROTEIN"/>
    <property type="match status" value="1"/>
</dbReference>
<sequence length="252" mass="28172">MDIAAPLGDLDTIKLLHHSGIKCCTVDAMNKAAAIGRIDIAEWLHIHRTEGCSENAITTCTMNGLSTSVYIGDVEMIKYLITIPVLENPHHSNGGHKTILMPSNLQPLVIFCGNRIDVVEILRDFCATTKAMDRAVSNGHFEMIKYLHIHRKEGCSTDAYSSAVKTNRLDNFKYLVINDCGRGSVDYEKLCMDAAGCNNIDMLQFCTYQIHEENITIFKQRMICDMTSSGFMKLKALVAQLRFSKSRKGEET</sequence>
<dbReference type="InterPro" id="IPR052050">
    <property type="entry name" value="SecEffector_AnkRepeat"/>
</dbReference>
<reference evidence="1 2" key="1">
    <citation type="journal article" date="2014" name="Genome Biol. Evol.">
        <title>The secreted proteins of Achlya hypogyna and Thraustotheca clavata identify the ancestral oomycete secretome and reveal gene acquisitions by horizontal gene transfer.</title>
        <authorList>
            <person name="Misner I."/>
            <person name="Blouin N."/>
            <person name="Leonard G."/>
            <person name="Richards T.A."/>
            <person name="Lane C.E."/>
        </authorList>
    </citation>
    <scope>NUCLEOTIDE SEQUENCE [LARGE SCALE GENOMIC DNA]</scope>
    <source>
        <strain evidence="1 2">ATCC 34112</strain>
    </source>
</reference>
<evidence type="ECO:0000313" key="1">
    <source>
        <dbReference type="EMBL" id="OQS03388.1"/>
    </source>
</evidence>
<protein>
    <submittedName>
        <fullName evidence="1">Uncharacterized protein</fullName>
    </submittedName>
</protein>
<evidence type="ECO:0000313" key="2">
    <source>
        <dbReference type="Proteomes" id="UP000243217"/>
    </source>
</evidence>
<dbReference type="EMBL" id="JNBS01000918">
    <property type="protein sequence ID" value="OQS03388.1"/>
    <property type="molecule type" value="Genomic_DNA"/>
</dbReference>